<dbReference type="EMBL" id="KZ992863">
    <property type="protein sequence ID" value="RKP06538.1"/>
    <property type="molecule type" value="Genomic_DNA"/>
</dbReference>
<feature type="compositionally biased region" description="Basic and acidic residues" evidence="1">
    <location>
        <begin position="132"/>
        <end position="143"/>
    </location>
</feature>
<proteinExistence type="predicted"/>
<feature type="region of interest" description="Disordered" evidence="1">
    <location>
        <begin position="91"/>
        <end position="143"/>
    </location>
</feature>
<reference evidence="3" key="1">
    <citation type="journal article" date="2018" name="Nat. Microbiol.">
        <title>Leveraging single-cell genomics to expand the fungal tree of life.</title>
        <authorList>
            <person name="Ahrendt S.R."/>
            <person name="Quandt C.A."/>
            <person name="Ciobanu D."/>
            <person name="Clum A."/>
            <person name="Salamov A."/>
            <person name="Andreopoulos B."/>
            <person name="Cheng J.F."/>
            <person name="Woyke T."/>
            <person name="Pelin A."/>
            <person name="Henrissat B."/>
            <person name="Reynolds N.K."/>
            <person name="Benny G.L."/>
            <person name="Smith M.E."/>
            <person name="James T.Y."/>
            <person name="Grigoriev I.V."/>
        </authorList>
    </citation>
    <scope>NUCLEOTIDE SEQUENCE [LARGE SCALE GENOMIC DNA]</scope>
    <source>
        <strain evidence="3">RSA 1356</strain>
    </source>
</reference>
<feature type="region of interest" description="Disordered" evidence="1">
    <location>
        <begin position="52"/>
        <end position="73"/>
    </location>
</feature>
<evidence type="ECO:0000256" key="1">
    <source>
        <dbReference type="SAM" id="MobiDB-lite"/>
    </source>
</evidence>
<sequence length="143" mass="16250">MQRRDAAGLPEVDNRYVDERCTYGGYGDLGQQAASKDDSTVWLVDFSEDAPKVDDDAEKGAIPRTRQQESEVPCRPEKAVGCAIVATRASTRQGDTRATFAGKKAKQDRSCSQRKRRNSEQDQEKRKRKMRLGKEWKGKRIER</sequence>
<organism evidence="2 3">
    <name type="scientific">Thamnocephalis sphaerospora</name>
    <dbReference type="NCBI Taxonomy" id="78915"/>
    <lineage>
        <taxon>Eukaryota</taxon>
        <taxon>Fungi</taxon>
        <taxon>Fungi incertae sedis</taxon>
        <taxon>Zoopagomycota</taxon>
        <taxon>Zoopagomycotina</taxon>
        <taxon>Zoopagomycetes</taxon>
        <taxon>Zoopagales</taxon>
        <taxon>Sigmoideomycetaceae</taxon>
        <taxon>Thamnocephalis</taxon>
    </lineage>
</organism>
<name>A0A4P9XL29_9FUNG</name>
<accession>A0A4P9XL29</accession>
<evidence type="ECO:0000313" key="3">
    <source>
        <dbReference type="Proteomes" id="UP000271241"/>
    </source>
</evidence>
<protein>
    <submittedName>
        <fullName evidence="2">Uncharacterized protein</fullName>
    </submittedName>
</protein>
<dbReference type="AlphaFoldDB" id="A0A4P9XL29"/>
<dbReference type="Proteomes" id="UP000271241">
    <property type="component" value="Unassembled WGS sequence"/>
</dbReference>
<gene>
    <name evidence="2" type="ORF">THASP1DRAFT_25162</name>
</gene>
<evidence type="ECO:0000313" key="2">
    <source>
        <dbReference type="EMBL" id="RKP06538.1"/>
    </source>
</evidence>
<keyword evidence="3" id="KW-1185">Reference proteome</keyword>